<feature type="coiled-coil region" evidence="1">
    <location>
        <begin position="18"/>
        <end position="45"/>
    </location>
</feature>
<organism evidence="2 3">
    <name type="scientific">Gregarina niphandrodes</name>
    <name type="common">Septate eugregarine</name>
    <dbReference type="NCBI Taxonomy" id="110365"/>
    <lineage>
        <taxon>Eukaryota</taxon>
        <taxon>Sar</taxon>
        <taxon>Alveolata</taxon>
        <taxon>Apicomplexa</taxon>
        <taxon>Conoidasida</taxon>
        <taxon>Gregarinasina</taxon>
        <taxon>Eugregarinorida</taxon>
        <taxon>Gregarinidae</taxon>
        <taxon>Gregarina</taxon>
    </lineage>
</organism>
<comment type="caution">
    <text evidence="2">The sequence shown here is derived from an EMBL/GenBank/DDBJ whole genome shotgun (WGS) entry which is preliminary data.</text>
</comment>
<proteinExistence type="predicted"/>
<dbReference type="AlphaFoldDB" id="A0A023B6I0"/>
<dbReference type="RefSeq" id="XP_011130619.1">
    <property type="nucleotide sequence ID" value="XM_011132317.1"/>
</dbReference>
<dbReference type="EMBL" id="AFNH02000595">
    <property type="protein sequence ID" value="EZG66549.1"/>
    <property type="molecule type" value="Genomic_DNA"/>
</dbReference>
<dbReference type="GeneID" id="22912906"/>
<gene>
    <name evidence="2" type="ORF">GNI_079650</name>
</gene>
<dbReference type="Gene3D" id="6.10.140.2140">
    <property type="match status" value="1"/>
</dbReference>
<dbReference type="VEuPathDB" id="CryptoDB:GNI_079650"/>
<evidence type="ECO:0000313" key="2">
    <source>
        <dbReference type="EMBL" id="EZG66549.1"/>
    </source>
</evidence>
<sequence>MKPSKLLTDCDQKQDGQIKDIEGREKETREEVEVLKAKLESLMEHLDGKEDPATDVQGTIDELRESIDKLAKHDQAQQAEIQDVAEREALLQKELEKQVGWLAEYGKNLQEQIDNINRKLVDMVTCMQTTVGTQAEALKAAA</sequence>
<protein>
    <submittedName>
        <fullName evidence="2">Uncharacterized protein</fullName>
    </submittedName>
</protein>
<evidence type="ECO:0000256" key="1">
    <source>
        <dbReference type="SAM" id="Coils"/>
    </source>
</evidence>
<keyword evidence="1" id="KW-0175">Coiled coil</keyword>
<keyword evidence="3" id="KW-1185">Reference proteome</keyword>
<evidence type="ECO:0000313" key="3">
    <source>
        <dbReference type="Proteomes" id="UP000019763"/>
    </source>
</evidence>
<reference evidence="2" key="1">
    <citation type="submission" date="2013-12" db="EMBL/GenBank/DDBJ databases">
        <authorList>
            <person name="Omoto C.K."/>
            <person name="Sibley D."/>
            <person name="Venepally P."/>
            <person name="Hadjithomas M."/>
            <person name="Karamycheva S."/>
            <person name="Brunk B."/>
            <person name="Roos D."/>
            <person name="Caler E."/>
            <person name="Lorenzi H."/>
        </authorList>
    </citation>
    <scope>NUCLEOTIDE SEQUENCE</scope>
</reference>
<accession>A0A023B6I0</accession>
<dbReference type="Proteomes" id="UP000019763">
    <property type="component" value="Unassembled WGS sequence"/>
</dbReference>
<name>A0A023B6I0_GRENI</name>